<dbReference type="HAMAP" id="MF_01398">
    <property type="entry name" value="ATP_synth_b_bprime"/>
    <property type="match status" value="1"/>
</dbReference>
<evidence type="ECO:0000256" key="2">
    <source>
        <dbReference type="ARBA" id="ARBA00022448"/>
    </source>
</evidence>
<organism evidence="16 17">
    <name type="scientific">Streptococcus periodonticum</name>
    <dbReference type="NCBI Taxonomy" id="2490633"/>
    <lineage>
        <taxon>Bacteria</taxon>
        <taxon>Bacillati</taxon>
        <taxon>Bacillota</taxon>
        <taxon>Bacilli</taxon>
        <taxon>Lactobacillales</taxon>
        <taxon>Streptococcaceae</taxon>
        <taxon>Streptococcus</taxon>
    </lineage>
</organism>
<keyword evidence="6 13" id="KW-0375">Hydrogen ion transport</keyword>
<dbReference type="InterPro" id="IPR028987">
    <property type="entry name" value="ATP_synth_B-like_membr_sf"/>
</dbReference>
<evidence type="ECO:0000313" key="16">
    <source>
        <dbReference type="EMBL" id="AZQ41481.1"/>
    </source>
</evidence>
<evidence type="ECO:0000256" key="1">
    <source>
        <dbReference type="ARBA" id="ARBA00005513"/>
    </source>
</evidence>
<dbReference type="PANTHER" id="PTHR33445">
    <property type="entry name" value="ATP SYNTHASE SUBUNIT B', CHLOROPLASTIC"/>
    <property type="match status" value="1"/>
</dbReference>
<keyword evidence="9 13" id="KW-0472">Membrane</keyword>
<dbReference type="RefSeq" id="WP_022526687.1">
    <property type="nucleotide sequence ID" value="NZ_CP034543.1"/>
</dbReference>
<keyword evidence="8 13" id="KW-0406">Ion transport</keyword>
<comment type="function">
    <text evidence="11 13">F(1)F(0) ATP synthase produces ATP from ADP in the presence of a proton or sodium gradient. F-type ATPases consist of two structural domains, F(1) containing the extramembraneous catalytic core and F(0) containing the membrane proton channel, linked together by a central stalk and a peripheral stalk. During catalysis, ATP synthesis in the catalytic domain of F(1) is coupled via a rotary mechanism of the central stalk subunits to proton translocation.</text>
</comment>
<feature type="transmembrane region" description="Helical" evidence="13">
    <location>
        <begin position="6"/>
        <end position="26"/>
    </location>
</feature>
<dbReference type="NCBIfam" id="TIGR01144">
    <property type="entry name" value="ATP_synt_b"/>
    <property type="match status" value="1"/>
</dbReference>
<comment type="similarity">
    <text evidence="1 13 14">Belongs to the ATPase B chain family.</text>
</comment>
<evidence type="ECO:0000256" key="15">
    <source>
        <dbReference type="SAM" id="MobiDB-lite"/>
    </source>
</evidence>
<dbReference type="Gene3D" id="6.10.250.1580">
    <property type="match status" value="1"/>
</dbReference>
<feature type="region of interest" description="Disordered" evidence="15">
    <location>
        <begin position="56"/>
        <end position="78"/>
    </location>
</feature>
<dbReference type="EMBL" id="CP034543">
    <property type="protein sequence ID" value="AZQ41481.1"/>
    <property type="molecule type" value="Genomic_DNA"/>
</dbReference>
<comment type="subcellular location">
    <subcellularLocation>
        <location evidence="13">Cell membrane</location>
        <topology evidence="13">Single-pass membrane protein</topology>
    </subcellularLocation>
    <subcellularLocation>
        <location evidence="12">Endomembrane system</location>
        <topology evidence="12">Single-pass membrane protein</topology>
    </subcellularLocation>
</comment>
<dbReference type="Pfam" id="PF00430">
    <property type="entry name" value="ATP-synt_B"/>
    <property type="match status" value="1"/>
</dbReference>
<protein>
    <recommendedName>
        <fullName evidence="13">ATP synthase subunit b</fullName>
    </recommendedName>
    <alternativeName>
        <fullName evidence="13">ATP synthase F(0) sector subunit b</fullName>
    </alternativeName>
    <alternativeName>
        <fullName evidence="13">ATPase subunit I</fullName>
    </alternativeName>
    <alternativeName>
        <fullName evidence="13">F-type ATPase subunit b</fullName>
        <shortName evidence="13">F-ATPase subunit b</shortName>
    </alternativeName>
</protein>
<evidence type="ECO:0000256" key="11">
    <source>
        <dbReference type="ARBA" id="ARBA00025198"/>
    </source>
</evidence>
<evidence type="ECO:0000256" key="5">
    <source>
        <dbReference type="ARBA" id="ARBA00022692"/>
    </source>
</evidence>
<dbReference type="AlphaFoldDB" id="A0A3Q9F298"/>
<evidence type="ECO:0000256" key="13">
    <source>
        <dbReference type="HAMAP-Rule" id="MF_01398"/>
    </source>
</evidence>
<name>A0A3Q9F298_9STRE</name>
<dbReference type="InterPro" id="IPR050059">
    <property type="entry name" value="ATP_synthase_B_chain"/>
</dbReference>
<evidence type="ECO:0000313" key="17">
    <source>
        <dbReference type="Proteomes" id="UP000272924"/>
    </source>
</evidence>
<dbReference type="SUPFAM" id="SSF81573">
    <property type="entry name" value="F1F0 ATP synthase subunit B, membrane domain"/>
    <property type="match status" value="1"/>
</dbReference>
<dbReference type="GO" id="GO:0046933">
    <property type="term" value="F:proton-transporting ATP synthase activity, rotational mechanism"/>
    <property type="evidence" value="ECO:0007669"/>
    <property type="project" value="UniProtKB-UniRule"/>
</dbReference>
<evidence type="ECO:0000256" key="4">
    <source>
        <dbReference type="ARBA" id="ARBA00022547"/>
    </source>
</evidence>
<evidence type="ECO:0000256" key="7">
    <source>
        <dbReference type="ARBA" id="ARBA00022989"/>
    </source>
</evidence>
<dbReference type="CDD" id="cd06503">
    <property type="entry name" value="ATP-synt_Fo_b"/>
    <property type="match status" value="1"/>
</dbReference>
<dbReference type="Proteomes" id="UP000272924">
    <property type="component" value="Chromosome"/>
</dbReference>
<dbReference type="GO" id="GO:0012505">
    <property type="term" value="C:endomembrane system"/>
    <property type="evidence" value="ECO:0007669"/>
    <property type="project" value="UniProtKB-SubCell"/>
</dbReference>
<keyword evidence="10 13" id="KW-0066">ATP synthesis</keyword>
<keyword evidence="2 13" id="KW-0813">Transport</keyword>
<evidence type="ECO:0000256" key="12">
    <source>
        <dbReference type="ARBA" id="ARBA00037847"/>
    </source>
</evidence>
<dbReference type="PANTHER" id="PTHR33445:SF1">
    <property type="entry name" value="ATP SYNTHASE SUBUNIT B"/>
    <property type="match status" value="1"/>
</dbReference>
<evidence type="ECO:0000256" key="8">
    <source>
        <dbReference type="ARBA" id="ARBA00023065"/>
    </source>
</evidence>
<dbReference type="GO" id="GO:0005886">
    <property type="term" value="C:plasma membrane"/>
    <property type="evidence" value="ECO:0007669"/>
    <property type="project" value="UniProtKB-SubCell"/>
</dbReference>
<evidence type="ECO:0000256" key="3">
    <source>
        <dbReference type="ARBA" id="ARBA00022475"/>
    </source>
</evidence>
<dbReference type="GO" id="GO:0046961">
    <property type="term" value="F:proton-transporting ATPase activity, rotational mechanism"/>
    <property type="evidence" value="ECO:0007669"/>
    <property type="project" value="TreeGrafter"/>
</dbReference>
<proteinExistence type="inferred from homology"/>
<sequence length="164" mass="17926">MNITLGSLIGDFILVAGSFLLLIVLIKKFAWDNITRTFEQRAKKISDDIDGAESARQKAEDLAQKRETELAGSRQEATTIIENAKETAEKNKAGILADAADEAGRLKEKANQEIAQTKAEAMNSIKGDVADLTVNLASKILGQKLDQEAHKELIDRYIDKLGDA</sequence>
<comment type="subunit">
    <text evidence="13">F-type ATPases have 2 components, F(1) - the catalytic core - and F(0) - the membrane proton channel. F(1) has five subunits: alpha(3), beta(3), gamma(1), delta(1), epsilon(1). F(0) has three main subunits: a(1), b(2) and c(10-14). The alpha and beta chains form an alternating ring which encloses part of the gamma chain. F(1) is attached to F(0) by a central stalk formed by the gamma and epsilon chains, while a peripheral stalk is formed by the delta and b chains.</text>
</comment>
<dbReference type="InterPro" id="IPR005864">
    <property type="entry name" value="ATP_synth_F0_bsu_bac"/>
</dbReference>
<evidence type="ECO:0000256" key="10">
    <source>
        <dbReference type="ARBA" id="ARBA00023310"/>
    </source>
</evidence>
<keyword evidence="7 13" id="KW-1133">Transmembrane helix</keyword>
<keyword evidence="5 13" id="KW-0812">Transmembrane</keyword>
<evidence type="ECO:0000256" key="9">
    <source>
        <dbReference type="ARBA" id="ARBA00023136"/>
    </source>
</evidence>
<comment type="function">
    <text evidence="13">Component of the F(0) channel, it forms part of the peripheral stalk, linking F(1) to F(0).</text>
</comment>
<feature type="compositionally biased region" description="Basic and acidic residues" evidence="15">
    <location>
        <begin position="56"/>
        <end position="69"/>
    </location>
</feature>
<dbReference type="GO" id="GO:0045259">
    <property type="term" value="C:proton-transporting ATP synthase complex"/>
    <property type="evidence" value="ECO:0007669"/>
    <property type="project" value="UniProtKB-KW"/>
</dbReference>
<keyword evidence="4 13" id="KW-0138">CF(0)</keyword>
<keyword evidence="17" id="KW-1185">Reference proteome</keyword>
<dbReference type="InterPro" id="IPR002146">
    <property type="entry name" value="ATP_synth_b/b'su_bac/chlpt"/>
</dbReference>
<keyword evidence="3 13" id="KW-1003">Cell membrane</keyword>
<reference evidence="17" key="1">
    <citation type="submission" date="2018-12" db="EMBL/GenBank/DDBJ databases">
        <title>Genome sequencing of Streptococcus sp. KCOM 2412 (= ChDC F135).</title>
        <authorList>
            <person name="Kook J.-K."/>
            <person name="Park S.-N."/>
            <person name="Lim Y.K."/>
        </authorList>
    </citation>
    <scope>NUCLEOTIDE SEQUENCE [LARGE SCALE GENOMIC DNA]</scope>
    <source>
        <strain evidence="17">KCOM 2412</strain>
    </source>
</reference>
<dbReference type="KEGG" id="spei:EHW89_02980"/>
<evidence type="ECO:0000256" key="6">
    <source>
        <dbReference type="ARBA" id="ARBA00022781"/>
    </source>
</evidence>
<gene>
    <name evidence="13 16" type="primary">atpF</name>
    <name evidence="16" type="ORF">EHW89_02980</name>
</gene>
<accession>A0A3Q9F298</accession>
<evidence type="ECO:0000256" key="14">
    <source>
        <dbReference type="RuleBase" id="RU003848"/>
    </source>
</evidence>